<keyword evidence="2" id="KW-1185">Reference proteome</keyword>
<name>A0A1M6NU52_9FLAO</name>
<dbReference type="RefSeq" id="WP_072995694.1">
    <property type="nucleotide sequence ID" value="NZ_FQYU01000015.1"/>
</dbReference>
<dbReference type="Proteomes" id="UP000184543">
    <property type="component" value="Unassembled WGS sequence"/>
</dbReference>
<organism evidence="1 2">
    <name type="scientific">Pseudozobellia thermophila</name>
    <dbReference type="NCBI Taxonomy" id="192903"/>
    <lineage>
        <taxon>Bacteria</taxon>
        <taxon>Pseudomonadati</taxon>
        <taxon>Bacteroidota</taxon>
        <taxon>Flavobacteriia</taxon>
        <taxon>Flavobacteriales</taxon>
        <taxon>Flavobacteriaceae</taxon>
        <taxon>Pseudozobellia</taxon>
    </lineage>
</organism>
<evidence type="ECO:0000313" key="2">
    <source>
        <dbReference type="Proteomes" id="UP000184543"/>
    </source>
</evidence>
<accession>A0A1M6NU52</accession>
<dbReference type="AlphaFoldDB" id="A0A1M6NU52"/>
<dbReference type="EMBL" id="FQYU01000015">
    <property type="protein sequence ID" value="SHJ99142.1"/>
    <property type="molecule type" value="Genomic_DNA"/>
</dbReference>
<gene>
    <name evidence="1" type="ORF">SAMN04488513_11546</name>
</gene>
<evidence type="ECO:0000313" key="1">
    <source>
        <dbReference type="EMBL" id="SHJ99142.1"/>
    </source>
</evidence>
<sequence>MIRRTSGNFAKNYEAKKYSRPRSEADQTAKTADPSAEFRILRLADLDGLVEAAEYKVVTKKKKQWFWTVNEKVVVDNYKDFLRSKTSLVAALNDRAFLMFSDLQGVLEQKGIRITNSLTEEARQKFATRDEHPILINYYTAQKLIGQFKDLVITDDDLMKADRDKLHQLQDDLFEKQRAEIKTFEQAVNEIDKGTILLVRIMD</sequence>
<reference evidence="2" key="1">
    <citation type="submission" date="2016-11" db="EMBL/GenBank/DDBJ databases">
        <authorList>
            <person name="Varghese N."/>
            <person name="Submissions S."/>
        </authorList>
    </citation>
    <scope>NUCLEOTIDE SEQUENCE [LARGE SCALE GENOMIC DNA]</scope>
    <source>
        <strain evidence="2">DSM 19858</strain>
    </source>
</reference>
<proteinExistence type="predicted"/>
<dbReference type="OrthoDB" id="1432118at2"/>
<protein>
    <submittedName>
        <fullName evidence="1">Uncharacterized protein</fullName>
    </submittedName>
</protein>